<feature type="transmembrane region" description="Helical" evidence="1">
    <location>
        <begin position="100"/>
        <end position="121"/>
    </location>
</feature>
<keyword evidence="1" id="KW-1133">Transmembrane helix</keyword>
<evidence type="ECO:0000313" key="3">
    <source>
        <dbReference type="Proteomes" id="UP001327027"/>
    </source>
</evidence>
<evidence type="ECO:0000256" key="1">
    <source>
        <dbReference type="SAM" id="Phobius"/>
    </source>
</evidence>
<keyword evidence="1" id="KW-0472">Membrane</keyword>
<keyword evidence="1" id="KW-0812">Transmembrane</keyword>
<feature type="transmembrane region" description="Helical" evidence="1">
    <location>
        <begin position="39"/>
        <end position="61"/>
    </location>
</feature>
<accession>A0ABU5ZRU5</accession>
<feature type="transmembrane region" description="Helical" evidence="1">
    <location>
        <begin position="68"/>
        <end position="88"/>
    </location>
</feature>
<keyword evidence="3" id="KW-1185">Reference proteome</keyword>
<dbReference type="RefSeq" id="WP_324178792.1">
    <property type="nucleotide sequence ID" value="NZ_BAABAW010000003.1"/>
</dbReference>
<comment type="caution">
    <text evidence="2">The sequence shown here is derived from an EMBL/GenBank/DDBJ whole genome shotgun (WGS) entry which is preliminary data.</text>
</comment>
<reference evidence="2 3" key="1">
    <citation type="journal article" date="2013" name="Int. J. Syst. Evol. Microbiol.">
        <title>Aquimarina gracilis sp. nov., isolated from the gut microflora of a mussel, Mytilus coruscus, and emended description of Aquimarina spongiae.</title>
        <authorList>
            <person name="Park S.C."/>
            <person name="Choe H.N."/>
            <person name="Baik K.S."/>
            <person name="Seong C.N."/>
        </authorList>
    </citation>
    <scope>NUCLEOTIDE SEQUENCE [LARGE SCALE GENOMIC DNA]</scope>
    <source>
        <strain evidence="2 3">PSC32</strain>
    </source>
</reference>
<gene>
    <name evidence="2" type="ORF">U6A24_04750</name>
</gene>
<evidence type="ECO:0000313" key="2">
    <source>
        <dbReference type="EMBL" id="MEB3344754.1"/>
    </source>
</evidence>
<feature type="transmembrane region" description="Helical" evidence="1">
    <location>
        <begin position="9"/>
        <end position="27"/>
    </location>
</feature>
<dbReference type="EMBL" id="JAYKLX010000002">
    <property type="protein sequence ID" value="MEB3344754.1"/>
    <property type="molecule type" value="Genomic_DNA"/>
</dbReference>
<protein>
    <submittedName>
        <fullName evidence="2">Uncharacterized protein</fullName>
    </submittedName>
</protein>
<organism evidence="2 3">
    <name type="scientific">Aquimarina gracilis</name>
    <dbReference type="NCBI Taxonomy" id="874422"/>
    <lineage>
        <taxon>Bacteria</taxon>
        <taxon>Pseudomonadati</taxon>
        <taxon>Bacteroidota</taxon>
        <taxon>Flavobacteriia</taxon>
        <taxon>Flavobacteriales</taxon>
        <taxon>Flavobacteriaceae</taxon>
        <taxon>Aquimarina</taxon>
    </lineage>
</organism>
<dbReference type="Proteomes" id="UP001327027">
    <property type="component" value="Unassembled WGS sequence"/>
</dbReference>
<name>A0ABU5ZRU5_9FLAO</name>
<sequence length="139" mass="15603">MTKKIGRIIAVYLIITGIGFLVSSEYYSKMITRTDSNPVLINLSGMVHFFIGMTILVHHFLWKSTLQIIVTLLGFIFLAKSFFLIVFPELTLQSGNNAAQVPWAMSIGFIAVGVIVGYMSFFKRKKGNELKPHQTNNSI</sequence>
<proteinExistence type="predicted"/>